<keyword evidence="2" id="KW-1185">Reference proteome</keyword>
<evidence type="ECO:0000313" key="2">
    <source>
        <dbReference type="Proteomes" id="UP000233551"/>
    </source>
</evidence>
<sequence length="48" mass="5614">ILIWLKKFPPWAVVHVVDFILVIRFQTAILRVIAEVAMALLEHLKHPQ</sequence>
<dbReference type="EMBL" id="PGOL01028905">
    <property type="protein sequence ID" value="PKI26418.1"/>
    <property type="molecule type" value="Genomic_DNA"/>
</dbReference>
<proteinExistence type="predicted"/>
<protein>
    <submittedName>
        <fullName evidence="1">Uncharacterized protein</fullName>
    </submittedName>
</protein>
<dbReference type="AlphaFoldDB" id="A0A2I0HH93"/>
<dbReference type="Proteomes" id="UP000233551">
    <property type="component" value="Unassembled WGS sequence"/>
</dbReference>
<gene>
    <name evidence="1" type="ORF">CRG98_048893</name>
</gene>
<name>A0A2I0HH93_PUNGR</name>
<accession>A0A2I0HH93</accession>
<organism evidence="1 2">
    <name type="scientific">Punica granatum</name>
    <name type="common">Pomegranate</name>
    <dbReference type="NCBI Taxonomy" id="22663"/>
    <lineage>
        <taxon>Eukaryota</taxon>
        <taxon>Viridiplantae</taxon>
        <taxon>Streptophyta</taxon>
        <taxon>Embryophyta</taxon>
        <taxon>Tracheophyta</taxon>
        <taxon>Spermatophyta</taxon>
        <taxon>Magnoliopsida</taxon>
        <taxon>eudicotyledons</taxon>
        <taxon>Gunneridae</taxon>
        <taxon>Pentapetalae</taxon>
        <taxon>rosids</taxon>
        <taxon>malvids</taxon>
        <taxon>Myrtales</taxon>
        <taxon>Lythraceae</taxon>
        <taxon>Punica</taxon>
    </lineage>
</organism>
<comment type="caution">
    <text evidence="1">The sequence shown here is derived from an EMBL/GenBank/DDBJ whole genome shotgun (WGS) entry which is preliminary data.</text>
</comment>
<evidence type="ECO:0000313" key="1">
    <source>
        <dbReference type="EMBL" id="PKI26418.1"/>
    </source>
</evidence>
<feature type="non-terminal residue" evidence="1">
    <location>
        <position position="1"/>
    </location>
</feature>
<reference evidence="1 2" key="1">
    <citation type="submission" date="2017-11" db="EMBL/GenBank/DDBJ databases">
        <title>De-novo sequencing of pomegranate (Punica granatum L.) genome.</title>
        <authorList>
            <person name="Akparov Z."/>
            <person name="Amiraslanov A."/>
            <person name="Hajiyeva S."/>
            <person name="Abbasov M."/>
            <person name="Kaur K."/>
            <person name="Hamwieh A."/>
            <person name="Solovyev V."/>
            <person name="Salamov A."/>
            <person name="Braich B."/>
            <person name="Kosarev P."/>
            <person name="Mahmoud A."/>
            <person name="Hajiyev E."/>
            <person name="Babayeva S."/>
            <person name="Izzatullayeva V."/>
            <person name="Mammadov A."/>
            <person name="Mammadov A."/>
            <person name="Sharifova S."/>
            <person name="Ojaghi J."/>
            <person name="Eynullazada K."/>
            <person name="Bayramov B."/>
            <person name="Abdulazimova A."/>
            <person name="Shahmuradov I."/>
        </authorList>
    </citation>
    <scope>NUCLEOTIDE SEQUENCE [LARGE SCALE GENOMIC DNA]</scope>
    <source>
        <strain evidence="2">cv. AG2017</strain>
        <tissue evidence="1">Leaf</tissue>
    </source>
</reference>